<name>A0A183SK73_SCHSO</name>
<dbReference type="EMBL" id="UYSU01032934">
    <property type="protein sequence ID" value="VDL91006.1"/>
    <property type="molecule type" value="Genomic_DNA"/>
</dbReference>
<organism evidence="3">
    <name type="scientific">Schistocephalus solidus</name>
    <name type="common">Tapeworm</name>
    <dbReference type="NCBI Taxonomy" id="70667"/>
    <lineage>
        <taxon>Eukaryota</taxon>
        <taxon>Metazoa</taxon>
        <taxon>Spiralia</taxon>
        <taxon>Lophotrochozoa</taxon>
        <taxon>Platyhelminthes</taxon>
        <taxon>Cestoda</taxon>
        <taxon>Eucestoda</taxon>
        <taxon>Diphyllobothriidea</taxon>
        <taxon>Diphyllobothriidae</taxon>
        <taxon>Schistocephalus</taxon>
    </lineage>
</organism>
<evidence type="ECO:0000313" key="1">
    <source>
        <dbReference type="EMBL" id="VDL91006.1"/>
    </source>
</evidence>
<evidence type="ECO:0000313" key="2">
    <source>
        <dbReference type="Proteomes" id="UP000275846"/>
    </source>
</evidence>
<gene>
    <name evidence="1" type="ORF">SSLN_LOCUS4621</name>
</gene>
<dbReference type="Proteomes" id="UP000275846">
    <property type="component" value="Unassembled WGS sequence"/>
</dbReference>
<proteinExistence type="predicted"/>
<reference evidence="3" key="1">
    <citation type="submission" date="2016-06" db="UniProtKB">
        <authorList>
            <consortium name="WormBaseParasite"/>
        </authorList>
    </citation>
    <scope>IDENTIFICATION</scope>
</reference>
<dbReference type="AlphaFoldDB" id="A0A183SK73"/>
<protein>
    <submittedName>
        <fullName evidence="3">Tick transposon</fullName>
    </submittedName>
</protein>
<keyword evidence="2" id="KW-1185">Reference proteome</keyword>
<sequence length="162" mass="18109">LGEEPQSICLVQVVNAPVAASNRYPTLTCGSSKLVLPSGHTPDNRYDRRTKLAEGLRCCVCLHIRPLLSPVLISKTRLHLPLRSNELANRLANLPVANADTSVGNHWCQLRDTIKSTVLDVLSHARRRHQYWFDVNDAATKALFLRRTSYTNTSTALPLQTR</sequence>
<dbReference type="WBParaSite" id="SSLN_0000477601-mRNA-1">
    <property type="protein sequence ID" value="SSLN_0000477601-mRNA-1"/>
    <property type="gene ID" value="SSLN_0000477601"/>
</dbReference>
<evidence type="ECO:0000313" key="3">
    <source>
        <dbReference type="WBParaSite" id="SSLN_0000477601-mRNA-1"/>
    </source>
</evidence>
<accession>A0A183SK73</accession>
<reference evidence="1 2" key="2">
    <citation type="submission" date="2018-11" db="EMBL/GenBank/DDBJ databases">
        <authorList>
            <consortium name="Pathogen Informatics"/>
        </authorList>
    </citation>
    <scope>NUCLEOTIDE SEQUENCE [LARGE SCALE GENOMIC DNA]</scope>
    <source>
        <strain evidence="1 2">NST_G2</strain>
    </source>
</reference>